<keyword evidence="3" id="KW-1185">Reference proteome</keyword>
<dbReference type="Gramene" id="OB07G16930.1">
    <property type="protein sequence ID" value="OB07G16930.1"/>
    <property type="gene ID" value="OB07G16930"/>
</dbReference>
<evidence type="ECO:0000313" key="2">
    <source>
        <dbReference type="EnsemblPlants" id="OB07G16930.1"/>
    </source>
</evidence>
<organism evidence="2">
    <name type="scientific">Oryza brachyantha</name>
    <name type="common">malo sina</name>
    <dbReference type="NCBI Taxonomy" id="4533"/>
    <lineage>
        <taxon>Eukaryota</taxon>
        <taxon>Viridiplantae</taxon>
        <taxon>Streptophyta</taxon>
        <taxon>Embryophyta</taxon>
        <taxon>Tracheophyta</taxon>
        <taxon>Spermatophyta</taxon>
        <taxon>Magnoliopsida</taxon>
        <taxon>Liliopsida</taxon>
        <taxon>Poales</taxon>
        <taxon>Poaceae</taxon>
        <taxon>BOP clade</taxon>
        <taxon>Oryzoideae</taxon>
        <taxon>Oryzeae</taxon>
        <taxon>Oryzinae</taxon>
        <taxon>Oryza</taxon>
    </lineage>
</organism>
<reference evidence="2" key="1">
    <citation type="journal article" date="2013" name="Nat. Commun.">
        <title>Whole-genome sequencing of Oryza brachyantha reveals mechanisms underlying Oryza genome evolution.</title>
        <authorList>
            <person name="Chen J."/>
            <person name="Huang Q."/>
            <person name="Gao D."/>
            <person name="Wang J."/>
            <person name="Lang Y."/>
            <person name="Liu T."/>
            <person name="Li B."/>
            <person name="Bai Z."/>
            <person name="Luis Goicoechea J."/>
            <person name="Liang C."/>
            <person name="Chen C."/>
            <person name="Zhang W."/>
            <person name="Sun S."/>
            <person name="Liao Y."/>
            <person name="Zhang X."/>
            <person name="Yang L."/>
            <person name="Song C."/>
            <person name="Wang M."/>
            <person name="Shi J."/>
            <person name="Liu G."/>
            <person name="Liu J."/>
            <person name="Zhou H."/>
            <person name="Zhou W."/>
            <person name="Yu Q."/>
            <person name="An N."/>
            <person name="Chen Y."/>
            <person name="Cai Q."/>
            <person name="Wang B."/>
            <person name="Liu B."/>
            <person name="Min J."/>
            <person name="Huang Y."/>
            <person name="Wu H."/>
            <person name="Li Z."/>
            <person name="Zhang Y."/>
            <person name="Yin Y."/>
            <person name="Song W."/>
            <person name="Jiang J."/>
            <person name="Jackson S.A."/>
            <person name="Wing R.A."/>
            <person name="Wang J."/>
            <person name="Chen M."/>
        </authorList>
    </citation>
    <scope>NUCLEOTIDE SEQUENCE [LARGE SCALE GENOMIC DNA]</scope>
    <source>
        <strain evidence="2">cv. IRGC 101232</strain>
    </source>
</reference>
<dbReference type="PANTHER" id="PTHR33075">
    <property type="entry name" value="OS02G0499800 PROTEIN"/>
    <property type="match status" value="1"/>
</dbReference>
<sequence length="337" mass="37947">MANVNSNPVLFIPPMMYLNEAWLHRLPREDVIISKELPQRHEGIVVASLEPQLLLEQLLRWVNGLRFRGRILEKCIFSSVEEVPRKLVLKKYTTFCGDGRSWTISVFVLNGDFAYAQPTDEDLLHVISHNVSADHWETVPVSSQGTVDLVQDFADEIPNLVFPQFWAMLKELRSNGLLLTNLVGCKESHLCSRQGRCGSAKGRKKRQEIELVDTGRRRSVRINKLTDGYMSSDPSIGIGKLRGKASLKSTKKLKTMAEESCILLSLNPLPSDFFESYADDNDTDSVPMDCSIQLREQIGVDVCGLSKEEVTAENLTPRPRAAGNVAQSPWFSWIVIF</sequence>
<accession>J3MJW1</accession>
<evidence type="ECO:0000313" key="3">
    <source>
        <dbReference type="Proteomes" id="UP000006038"/>
    </source>
</evidence>
<protein>
    <recommendedName>
        <fullName evidence="1">DUF7597 domain-containing protein</fullName>
    </recommendedName>
</protein>
<evidence type="ECO:0000259" key="1">
    <source>
        <dbReference type="Pfam" id="PF24530"/>
    </source>
</evidence>
<proteinExistence type="predicted"/>
<name>J3MJW1_ORYBR</name>
<dbReference type="HOGENOM" id="CLU_044781_0_0_1"/>
<feature type="domain" description="DUF7597" evidence="1">
    <location>
        <begin position="7"/>
        <end position="57"/>
    </location>
</feature>
<reference evidence="2" key="2">
    <citation type="submission" date="2013-04" db="UniProtKB">
        <authorList>
            <consortium name="EnsemblPlants"/>
        </authorList>
    </citation>
    <scope>IDENTIFICATION</scope>
</reference>
<dbReference type="EnsemblPlants" id="OB07G16930.1">
    <property type="protein sequence ID" value="OB07G16930.1"/>
    <property type="gene ID" value="OB07G16930"/>
</dbReference>
<dbReference type="Pfam" id="PF24530">
    <property type="entry name" value="DUF7597"/>
    <property type="match status" value="1"/>
</dbReference>
<dbReference type="PANTHER" id="PTHR33075:SF7">
    <property type="entry name" value="OS02G0303350 PROTEIN"/>
    <property type="match status" value="1"/>
</dbReference>
<dbReference type="Proteomes" id="UP000006038">
    <property type="component" value="Chromosome 7"/>
</dbReference>
<dbReference type="AlphaFoldDB" id="J3MJW1"/>
<dbReference type="InterPro" id="IPR056018">
    <property type="entry name" value="DUF7597"/>
</dbReference>